<accession>A0A1A9KC69</accession>
<evidence type="ECO:0000313" key="1">
    <source>
        <dbReference type="EMBL" id="ANI15094.1"/>
    </source>
</evidence>
<organism evidence="1 2">
    <name type="scientific">Pseudomonas citronellolis</name>
    <dbReference type="NCBI Taxonomy" id="53408"/>
    <lineage>
        <taxon>Bacteria</taxon>
        <taxon>Pseudomonadati</taxon>
        <taxon>Pseudomonadota</taxon>
        <taxon>Gammaproteobacteria</taxon>
        <taxon>Pseudomonadales</taxon>
        <taxon>Pseudomonadaceae</taxon>
        <taxon>Pseudomonas</taxon>
    </lineage>
</organism>
<gene>
    <name evidence="1" type="ORF">A9C11_14375</name>
</gene>
<evidence type="ECO:0000313" key="2">
    <source>
        <dbReference type="Proteomes" id="UP000077748"/>
    </source>
</evidence>
<dbReference type="AlphaFoldDB" id="A0A1A9KC69"/>
<protein>
    <recommendedName>
        <fullName evidence="3">High-affinity choline transport protein</fullName>
    </recommendedName>
</protein>
<reference evidence="1 2" key="1">
    <citation type="submission" date="2016-05" db="EMBL/GenBank/DDBJ databases">
        <title>Genome Sequence of Pseudomonas citronellolis Strain SJTE-3, an Estrogens and Persistent Organic Pollutants degradation strain.</title>
        <authorList>
            <person name="Liang R."/>
        </authorList>
    </citation>
    <scope>NUCLEOTIDE SEQUENCE [LARGE SCALE GENOMIC DNA]</scope>
    <source>
        <strain evidence="1 2">SJTE-3</strain>
    </source>
</reference>
<dbReference type="EMBL" id="CP015878">
    <property type="protein sequence ID" value="ANI15094.1"/>
    <property type="molecule type" value="Genomic_DNA"/>
</dbReference>
<proteinExistence type="predicted"/>
<name>A0A1A9KC69_9PSED</name>
<dbReference type="Proteomes" id="UP000077748">
    <property type="component" value="Chromosome"/>
</dbReference>
<sequence length="112" mass="12961">MRPACEQAADELRKQGYEVAVEERDDGRVSLALDHAGEGCFLYEVRPRAFASPSFVVQDSDEGNDARKYFRAEVHLREGGQDYDIMGWSREDVIGDILDQYERHLHYLHMVR</sequence>
<evidence type="ECO:0008006" key="3">
    <source>
        <dbReference type="Google" id="ProtNLM"/>
    </source>
</evidence>